<feature type="compositionally biased region" description="Polar residues" evidence="1">
    <location>
        <begin position="131"/>
        <end position="145"/>
    </location>
</feature>
<accession>A0ABS1R6G0</accession>
<evidence type="ECO:0000256" key="1">
    <source>
        <dbReference type="SAM" id="MobiDB-lite"/>
    </source>
</evidence>
<proteinExistence type="predicted"/>
<feature type="compositionally biased region" description="Low complexity" evidence="1">
    <location>
        <begin position="261"/>
        <end position="272"/>
    </location>
</feature>
<evidence type="ECO:0000313" key="3">
    <source>
        <dbReference type="Proteomes" id="UP000625283"/>
    </source>
</evidence>
<evidence type="ECO:0000313" key="2">
    <source>
        <dbReference type="EMBL" id="MBL1410263.1"/>
    </source>
</evidence>
<dbReference type="Proteomes" id="UP000625283">
    <property type="component" value="Unassembled WGS sequence"/>
</dbReference>
<keyword evidence="3" id="KW-1185">Reference proteome</keyword>
<organism evidence="2 3">
    <name type="scientific">Sphingobacterium faecale</name>
    <dbReference type="NCBI Taxonomy" id="2803775"/>
    <lineage>
        <taxon>Bacteria</taxon>
        <taxon>Pseudomonadati</taxon>
        <taxon>Bacteroidota</taxon>
        <taxon>Sphingobacteriia</taxon>
        <taxon>Sphingobacteriales</taxon>
        <taxon>Sphingobacteriaceae</taxon>
        <taxon>Sphingobacterium</taxon>
    </lineage>
</organism>
<sequence>MLSFEEFFIKKKIDLFALKSANEELYNEFRVHYNSMGEKSFDHTKKFWFNKLRKSYLLTDTVAATPTAVREESSVKTPEPATKVSTLGFKPKSISKPLVKPNEEQTQESQSISAPAPSGFKPRFKAGVTKTAPTQAEATEQKVQQETPEHVETTPEPSNRPAGFKPRFKAGVTKTAPTEAEATDQKAQEKTPEHVETTPEPSNKPTGFKPRFKAGVIKTAPTEAEATDQKAQQETPEHVETTPETSNKKAGFKPRFKAGVTKKAPTEAAATEQKVQQETPEHIETTPEPSNKPTGFKPRFKAGVTKNIPPTDNT</sequence>
<dbReference type="EMBL" id="JAERTY010000009">
    <property type="protein sequence ID" value="MBL1410263.1"/>
    <property type="molecule type" value="Genomic_DNA"/>
</dbReference>
<name>A0ABS1R6G0_9SPHI</name>
<gene>
    <name evidence="2" type="ORF">JKG61_16025</name>
</gene>
<feature type="region of interest" description="Disordered" evidence="1">
    <location>
        <begin position="70"/>
        <end position="314"/>
    </location>
</feature>
<feature type="compositionally biased region" description="Basic and acidic residues" evidence="1">
    <location>
        <begin position="183"/>
        <end position="197"/>
    </location>
</feature>
<comment type="caution">
    <text evidence="2">The sequence shown here is derived from an EMBL/GenBank/DDBJ whole genome shotgun (WGS) entry which is preliminary data.</text>
</comment>
<protein>
    <submittedName>
        <fullName evidence="2">Uncharacterized protein</fullName>
    </submittedName>
</protein>
<dbReference type="RefSeq" id="WP_202103965.1">
    <property type="nucleotide sequence ID" value="NZ_JAERTY010000009.1"/>
</dbReference>
<reference evidence="2 3" key="1">
    <citation type="submission" date="2021-01" db="EMBL/GenBank/DDBJ databases">
        <title>C459-1 draft genome sequence.</title>
        <authorList>
            <person name="Zhang X.-F."/>
        </authorList>
    </citation>
    <scope>NUCLEOTIDE SEQUENCE [LARGE SCALE GENOMIC DNA]</scope>
    <source>
        <strain evidence="3">C459-1</strain>
    </source>
</reference>